<dbReference type="Pfam" id="PF00078">
    <property type="entry name" value="RVT_1"/>
    <property type="match status" value="1"/>
</dbReference>
<dbReference type="PROSITE" id="PS50994">
    <property type="entry name" value="INTEGRASE"/>
    <property type="match status" value="1"/>
</dbReference>
<dbReference type="Pfam" id="PF00665">
    <property type="entry name" value="rve"/>
    <property type="match status" value="1"/>
</dbReference>
<dbReference type="SUPFAM" id="SSF50630">
    <property type="entry name" value="Acid proteases"/>
    <property type="match status" value="1"/>
</dbReference>
<dbReference type="SUPFAM" id="SSF56672">
    <property type="entry name" value="DNA/RNA polymerases"/>
    <property type="match status" value="1"/>
</dbReference>
<evidence type="ECO:0000259" key="13">
    <source>
        <dbReference type="PROSITE" id="PS50994"/>
    </source>
</evidence>
<dbReference type="Gene3D" id="3.30.420.10">
    <property type="entry name" value="Ribonuclease H-like superfamily/Ribonuclease H"/>
    <property type="match status" value="1"/>
</dbReference>
<feature type="compositionally biased region" description="Low complexity" evidence="11">
    <location>
        <begin position="180"/>
        <end position="192"/>
    </location>
</feature>
<dbReference type="InterPro" id="IPR043502">
    <property type="entry name" value="DNA/RNA_pol_sf"/>
</dbReference>
<dbReference type="Gene3D" id="3.10.10.10">
    <property type="entry name" value="HIV Type 1 Reverse Transcriptase, subunit A, domain 1"/>
    <property type="match status" value="1"/>
</dbReference>
<evidence type="ECO:0000256" key="5">
    <source>
        <dbReference type="ARBA" id="ARBA00022801"/>
    </source>
</evidence>
<sequence length="1795" mass="203441">MAELRSTDFLPKRFHGDVINADLARAHFLAFTDYLEAHDLLDPVDDDAFQAVVSTFKRTLHGTARIWMEGKVFQDLANLRTSFLARFSESSSHYALTRQFTELNYVPGDTAEVFLASIRKLALLLGYTDLQVRDKFLNALPGDCRSAVLMSTDRDANIDELVQKAQCYLDLQKYSESADTSSKSTASASTTADNALPTQTQSADISDLCNKIDSLLDDRARQPAKQANTSSSSRQRYNSRDNIRIQLNNKNFARAQLQDGKNILLLFDSGATKSILSASVVKASRYLSSLKPNKVKPTYFRLGNGQFLLAKETLTLDVNIQGHRIEISAYVTSNLTGIDLVLGTDTMKRLKGVLDFSDNSFVIKSKVLRFHPTNKVVIFPGQTKYVNIQSRVPSYARNAEVILNPATFIAHMCPASMIVKLRKGRTRMLLSNKSARPFIVLPKHNLASFDLSELATVLHEIPSCAFDEYNGHVNTAQISQSDASELLDREYIRSQNLQRHPHLNSDDPLASLTESEIIRKYVSLEQSVLSPQEREKFYQMLENNNSVFSLYGELSSCPNFEADITLTNTDPFFIRPYKLSPEDKIIVSKELDKLVSLGILAVGHQSYTSPVFLIPKKGTNEKRVVTDFRFLNSRIQRINHPFPLLNETLRTIGNSDATVLSVLDLKSAFFCIPLSKNAQRYTGIASYSGGKHHYYKRLPQGLNLSPAIFQAKMNEVLSQVPNSDQFCISMHDDIIVYSKDKTSHFKHLAAIFEALIANGLKISPRKCCLFRTSVLYMGHILTVNGDGTATIKPLTDRCAAIRNTPVPHNVKAARRFVGAVNYISQFFPHVQKHLRPIHKLSRQRKQFKWTDECQQAFDTIRELMCNPPILHMPKRKGRLTLYSDTSRVATGSYLTQTIDGKEYLLGYYSKVLPDACSRYSVTELELFGLLININGFLHLLKDVEFDAFVDHAALVEILSSKHEPPTTRMRNLLFKLSQFSFKIGYKKGSELALADYLSRAPQKGDSEIDRILPLAFSAISDSILDDSDNYVNPVLTRAKAKALGIRVPDLYPSKKAARVQPPAKPKSKGSSQQRNVARVPPPRSEILLPQPPPAPVPLAQPLPRPVQPTPRLHQRPVTSQVKPATISEPRLVDLPPPEERYRDPPDDIATPNKPLISDVKNIRTTHIPHQKDIQRVMKKIQSKIIRDYNLPFDAKELRMQQATCPFFKPIFDFLAHDILPQDAKTARSIRNRAEEYILCDGLLFRLTLHKKHKSRVVLQLVIPDTMIEKILCKYHDDLLSCHQGVMRTYLTIRQHFFMRNMFQVVSNYVKACLRCQEFKPKRDKVRQFHPRVPDSYRPFDRISLDFKTMPTSNTGYKHLMVACDQITRFLVCVPLQTLDAETICEAILQKIITIFGPPTMLITDAAKSLTGKLVELLCSSLNIDKKVISVCNHGSLQVERHIQTLSNFLKVNLGQFGSDWVRFIPTTTYAYNAFSSPHLGDHSPFELVYGRKPPDLTNLTFNPMEGLSHSYSEYVALLNKRFQHLSQTMLNLQKKQQDKQNVKINSKLDKGPIYSVGQLVYLYKPTSSSLTANSRKIVAEWVGPLVIHEILDRTHYLLQTLQGDVLQDVFNYNRLKPCFVRASKENKLITDVNKLKDVYNDSVNVHMTDELTNNEQFHDETGNHLPPVTCSEVSILYRVEPVDISLCSKFAKSNRNLAATTQLQERQITLQFKQLARASNSSMTVCRARFHMGHLQILLCMAFSQSDKKPMHAHRFWWQPSLYSNTSDILEILLDSRIQITGSPERFSRRLFGAA</sequence>
<dbReference type="CDD" id="cd01647">
    <property type="entry name" value="RT_LTR"/>
    <property type="match status" value="1"/>
</dbReference>
<dbReference type="PANTHER" id="PTHR37984:SF5">
    <property type="entry name" value="PROTEIN NYNRIN-LIKE"/>
    <property type="match status" value="1"/>
</dbReference>
<evidence type="ECO:0000259" key="12">
    <source>
        <dbReference type="PROSITE" id="PS50878"/>
    </source>
</evidence>
<dbReference type="Pfam" id="PF17919">
    <property type="entry name" value="RT_RNaseH_2"/>
    <property type="match status" value="1"/>
</dbReference>
<keyword evidence="3" id="KW-0540">Nuclease</keyword>
<dbReference type="FunFam" id="1.10.340.70:FF:000001">
    <property type="entry name" value="Retrovirus-related Pol polyprotein from transposon gypsy-like Protein"/>
    <property type="match status" value="1"/>
</dbReference>
<evidence type="ECO:0000256" key="3">
    <source>
        <dbReference type="ARBA" id="ARBA00022722"/>
    </source>
</evidence>
<evidence type="ECO:0000256" key="7">
    <source>
        <dbReference type="ARBA" id="ARBA00022884"/>
    </source>
</evidence>
<feature type="region of interest" description="Disordered" evidence="11">
    <location>
        <begin position="180"/>
        <end position="199"/>
    </location>
</feature>
<dbReference type="Gene3D" id="1.10.340.70">
    <property type="match status" value="1"/>
</dbReference>
<dbReference type="InterPro" id="IPR043128">
    <property type="entry name" value="Rev_trsase/Diguanyl_cyclase"/>
</dbReference>
<evidence type="ECO:0000256" key="6">
    <source>
        <dbReference type="ARBA" id="ARBA00022842"/>
    </source>
</evidence>
<evidence type="ECO:0000313" key="14">
    <source>
        <dbReference type="EMBL" id="KAJ8041106.1"/>
    </source>
</evidence>
<keyword evidence="8" id="KW-0229">DNA integration</keyword>
<keyword evidence="4" id="KW-0255">Endonuclease</keyword>
<dbReference type="PANTHER" id="PTHR37984">
    <property type="entry name" value="PROTEIN CBG26694"/>
    <property type="match status" value="1"/>
</dbReference>
<feature type="region of interest" description="Disordered" evidence="11">
    <location>
        <begin position="1053"/>
        <end position="1154"/>
    </location>
</feature>
<keyword evidence="2" id="KW-0548">Nucleotidyltransferase</keyword>
<dbReference type="InterPro" id="IPR036397">
    <property type="entry name" value="RNaseH_sf"/>
</dbReference>
<dbReference type="InterPro" id="IPR012337">
    <property type="entry name" value="RNaseH-like_sf"/>
</dbReference>
<dbReference type="GO" id="GO:0004519">
    <property type="term" value="F:endonuclease activity"/>
    <property type="evidence" value="ECO:0007669"/>
    <property type="project" value="UniProtKB-KW"/>
</dbReference>
<evidence type="ECO:0000256" key="10">
    <source>
        <dbReference type="ARBA" id="ARBA00023268"/>
    </source>
</evidence>
<dbReference type="GO" id="GO:0004190">
    <property type="term" value="F:aspartic-type endopeptidase activity"/>
    <property type="evidence" value="ECO:0007669"/>
    <property type="project" value="InterPro"/>
</dbReference>
<dbReference type="InterPro" id="IPR050951">
    <property type="entry name" value="Retrovirus_Pol_polyprotein"/>
</dbReference>
<dbReference type="FunFam" id="3.30.70.270:FF:000020">
    <property type="entry name" value="Transposon Tf2-6 polyprotein-like Protein"/>
    <property type="match status" value="1"/>
</dbReference>
<dbReference type="GO" id="GO:0006508">
    <property type="term" value="P:proteolysis"/>
    <property type="evidence" value="ECO:0007669"/>
    <property type="project" value="InterPro"/>
</dbReference>
<dbReference type="InterPro" id="IPR021109">
    <property type="entry name" value="Peptidase_aspartic_dom_sf"/>
</dbReference>
<keyword evidence="6" id="KW-0460">Magnesium</keyword>
<organism evidence="14 15">
    <name type="scientific">Holothuria leucospilota</name>
    <name type="common">Black long sea cucumber</name>
    <name type="synonym">Mertensiothuria leucospilota</name>
    <dbReference type="NCBI Taxonomy" id="206669"/>
    <lineage>
        <taxon>Eukaryota</taxon>
        <taxon>Metazoa</taxon>
        <taxon>Echinodermata</taxon>
        <taxon>Eleutherozoa</taxon>
        <taxon>Echinozoa</taxon>
        <taxon>Holothuroidea</taxon>
        <taxon>Aspidochirotacea</taxon>
        <taxon>Aspidochirotida</taxon>
        <taxon>Holothuriidae</taxon>
        <taxon>Holothuria</taxon>
    </lineage>
</organism>
<dbReference type="Pfam" id="PF17921">
    <property type="entry name" value="Integrase_H2C2"/>
    <property type="match status" value="1"/>
</dbReference>
<keyword evidence="5" id="KW-0378">Hydrolase</keyword>
<feature type="compositionally biased region" description="Polar residues" evidence="11">
    <location>
        <begin position="225"/>
        <end position="236"/>
    </location>
</feature>
<proteinExistence type="predicted"/>
<comment type="caution">
    <text evidence="14">The sequence shown here is derived from an EMBL/GenBank/DDBJ whole genome shotgun (WGS) entry which is preliminary data.</text>
</comment>
<reference evidence="14" key="1">
    <citation type="submission" date="2021-10" db="EMBL/GenBank/DDBJ databases">
        <title>Tropical sea cucumber genome reveals ecological adaptation and Cuvierian tubules defense mechanism.</title>
        <authorList>
            <person name="Chen T."/>
        </authorList>
    </citation>
    <scope>NUCLEOTIDE SEQUENCE</scope>
    <source>
        <strain evidence="14">Nanhai2018</strain>
        <tissue evidence="14">Muscle</tissue>
    </source>
</reference>
<dbReference type="EMBL" id="JAIZAY010000005">
    <property type="protein sequence ID" value="KAJ8041106.1"/>
    <property type="molecule type" value="Genomic_DNA"/>
</dbReference>
<name>A0A9Q1CAG6_HOLLE</name>
<dbReference type="GO" id="GO:0003964">
    <property type="term" value="F:RNA-directed DNA polymerase activity"/>
    <property type="evidence" value="ECO:0007669"/>
    <property type="project" value="UniProtKB-KW"/>
</dbReference>
<dbReference type="OrthoDB" id="115435at2759"/>
<evidence type="ECO:0000256" key="4">
    <source>
        <dbReference type="ARBA" id="ARBA00022759"/>
    </source>
</evidence>
<dbReference type="InterPro" id="IPR001969">
    <property type="entry name" value="Aspartic_peptidase_AS"/>
</dbReference>
<dbReference type="InterPro" id="IPR000477">
    <property type="entry name" value="RT_dom"/>
</dbReference>
<dbReference type="CDD" id="cd00303">
    <property type="entry name" value="retropepsin_like"/>
    <property type="match status" value="1"/>
</dbReference>
<dbReference type="PROSITE" id="PS00141">
    <property type="entry name" value="ASP_PROTEASE"/>
    <property type="match status" value="1"/>
</dbReference>
<gene>
    <name evidence="14" type="ORF">HOLleu_11831</name>
</gene>
<dbReference type="GO" id="GO:0003723">
    <property type="term" value="F:RNA binding"/>
    <property type="evidence" value="ECO:0007669"/>
    <property type="project" value="UniProtKB-KW"/>
</dbReference>
<feature type="compositionally biased region" description="Pro residues" evidence="11">
    <location>
        <begin position="1079"/>
        <end position="1108"/>
    </location>
</feature>
<evidence type="ECO:0000313" key="15">
    <source>
        <dbReference type="Proteomes" id="UP001152320"/>
    </source>
</evidence>
<accession>A0A9Q1CAG6</accession>
<dbReference type="InterPro" id="IPR041577">
    <property type="entry name" value="RT_RNaseH_2"/>
</dbReference>
<evidence type="ECO:0000256" key="8">
    <source>
        <dbReference type="ARBA" id="ARBA00022908"/>
    </source>
</evidence>
<dbReference type="Gene3D" id="3.30.70.270">
    <property type="match status" value="2"/>
</dbReference>
<dbReference type="InterPro" id="IPR001584">
    <property type="entry name" value="Integrase_cat-core"/>
</dbReference>
<keyword evidence="10" id="KW-0511">Multifunctional enzyme</keyword>
<feature type="domain" description="Integrase catalytic" evidence="13">
    <location>
        <begin position="1334"/>
        <end position="1492"/>
    </location>
</feature>
<dbReference type="Proteomes" id="UP001152320">
    <property type="component" value="Chromosome 5"/>
</dbReference>
<dbReference type="PROSITE" id="PS50878">
    <property type="entry name" value="RT_POL"/>
    <property type="match status" value="1"/>
</dbReference>
<protein>
    <recommendedName>
        <fullName evidence="16">Endonuclease</fullName>
    </recommendedName>
</protein>
<dbReference type="Gene3D" id="2.40.70.10">
    <property type="entry name" value="Acid Proteases"/>
    <property type="match status" value="1"/>
</dbReference>
<feature type="region of interest" description="Disordered" evidence="11">
    <location>
        <begin position="220"/>
        <end position="240"/>
    </location>
</feature>
<dbReference type="GO" id="GO:0015074">
    <property type="term" value="P:DNA integration"/>
    <property type="evidence" value="ECO:0007669"/>
    <property type="project" value="UniProtKB-KW"/>
</dbReference>
<evidence type="ECO:0000256" key="2">
    <source>
        <dbReference type="ARBA" id="ARBA00022695"/>
    </source>
</evidence>
<evidence type="ECO:0000256" key="9">
    <source>
        <dbReference type="ARBA" id="ARBA00022918"/>
    </source>
</evidence>
<keyword evidence="9" id="KW-0695">RNA-directed DNA polymerase</keyword>
<evidence type="ECO:0008006" key="16">
    <source>
        <dbReference type="Google" id="ProtNLM"/>
    </source>
</evidence>
<evidence type="ECO:0000256" key="11">
    <source>
        <dbReference type="SAM" id="MobiDB-lite"/>
    </source>
</evidence>
<evidence type="ECO:0000256" key="1">
    <source>
        <dbReference type="ARBA" id="ARBA00022679"/>
    </source>
</evidence>
<dbReference type="InterPro" id="IPR041588">
    <property type="entry name" value="Integrase_H2C2"/>
</dbReference>
<keyword evidence="7" id="KW-0694">RNA-binding</keyword>
<keyword evidence="1" id="KW-0808">Transferase</keyword>
<feature type="domain" description="Reverse transcriptase" evidence="12">
    <location>
        <begin position="595"/>
        <end position="781"/>
    </location>
</feature>
<dbReference type="SUPFAM" id="SSF53098">
    <property type="entry name" value="Ribonuclease H-like"/>
    <property type="match status" value="1"/>
</dbReference>
<keyword evidence="15" id="KW-1185">Reference proteome</keyword>